<evidence type="ECO:0000256" key="1">
    <source>
        <dbReference type="ARBA" id="ARBA00004651"/>
    </source>
</evidence>
<feature type="domain" description="DUF2179" evidence="7">
    <location>
        <begin position="228"/>
        <end position="282"/>
    </location>
</feature>
<accession>A0ABR5TK95</accession>
<evidence type="ECO:0000256" key="2">
    <source>
        <dbReference type="ARBA" id="ARBA00022475"/>
    </source>
</evidence>
<feature type="transmembrane region" description="Helical" evidence="6">
    <location>
        <begin position="115"/>
        <end position="134"/>
    </location>
</feature>
<feature type="transmembrane region" description="Helical" evidence="6">
    <location>
        <begin position="18"/>
        <end position="36"/>
    </location>
</feature>
<dbReference type="Gene3D" id="3.30.70.120">
    <property type="match status" value="1"/>
</dbReference>
<proteinExistence type="predicted"/>
<evidence type="ECO:0000256" key="5">
    <source>
        <dbReference type="ARBA" id="ARBA00023136"/>
    </source>
</evidence>
<dbReference type="InterPro" id="IPR051461">
    <property type="entry name" value="UPF0750_membrane"/>
</dbReference>
<evidence type="ECO:0000313" key="8">
    <source>
        <dbReference type="EMBL" id="KXB55008.1"/>
    </source>
</evidence>
<comment type="caution">
    <text evidence="8">The sequence shown here is derived from an EMBL/GenBank/DDBJ whole genome shotgun (WGS) entry which is preliminary data.</text>
</comment>
<dbReference type="PIRSF" id="PIRSF006483">
    <property type="entry name" value="Membrane_protein_YitT"/>
    <property type="match status" value="1"/>
</dbReference>
<dbReference type="Pfam" id="PF02588">
    <property type="entry name" value="YitT_membrane"/>
    <property type="match status" value="1"/>
</dbReference>
<comment type="subcellular location">
    <subcellularLocation>
        <location evidence="1">Cell membrane</location>
        <topology evidence="1">Multi-pass membrane protein</topology>
    </subcellularLocation>
</comment>
<name>A0ABR5TK95_9BACL</name>
<keyword evidence="3 6" id="KW-0812">Transmembrane</keyword>
<reference evidence="8 9" key="1">
    <citation type="submission" date="2016-01" db="EMBL/GenBank/DDBJ databases">
        <authorList>
            <person name="Mitreva M."/>
            <person name="Pepin K.H."/>
            <person name="Mihindukulasuriya K.A."/>
            <person name="Fulton R."/>
            <person name="Fronick C."/>
            <person name="O'Laughlin M."/>
            <person name="Miner T."/>
            <person name="Herter B."/>
            <person name="Rosa B.A."/>
            <person name="Cordes M."/>
            <person name="Tomlinson C."/>
            <person name="Wollam A."/>
            <person name="Palsikar V.B."/>
            <person name="Mardis E.R."/>
            <person name="Wilson R.K."/>
        </authorList>
    </citation>
    <scope>NUCLEOTIDE SEQUENCE [LARGE SCALE GENOMIC DNA]</scope>
    <source>
        <strain evidence="8 9">KA00071</strain>
    </source>
</reference>
<evidence type="ECO:0000256" key="4">
    <source>
        <dbReference type="ARBA" id="ARBA00022989"/>
    </source>
</evidence>
<evidence type="ECO:0000256" key="3">
    <source>
        <dbReference type="ARBA" id="ARBA00022692"/>
    </source>
</evidence>
<keyword evidence="2" id="KW-1003">Cell membrane</keyword>
<gene>
    <name evidence="8" type="ORF">HMPREF1871_01259</name>
</gene>
<keyword evidence="5 6" id="KW-0472">Membrane</keyword>
<keyword evidence="9" id="KW-1185">Reference proteome</keyword>
<dbReference type="PANTHER" id="PTHR33545:SF5">
    <property type="entry name" value="UPF0750 MEMBRANE PROTEIN YITT"/>
    <property type="match status" value="1"/>
</dbReference>
<dbReference type="CDD" id="cd16380">
    <property type="entry name" value="YitT_C"/>
    <property type="match status" value="1"/>
</dbReference>
<evidence type="ECO:0000313" key="9">
    <source>
        <dbReference type="Proteomes" id="UP000070467"/>
    </source>
</evidence>
<feature type="transmembrane region" description="Helical" evidence="6">
    <location>
        <begin position="155"/>
        <end position="176"/>
    </location>
</feature>
<dbReference type="InterPro" id="IPR003740">
    <property type="entry name" value="YitT"/>
</dbReference>
<dbReference type="Pfam" id="PF10035">
    <property type="entry name" value="DUF2179"/>
    <property type="match status" value="1"/>
</dbReference>
<evidence type="ECO:0000256" key="6">
    <source>
        <dbReference type="SAM" id="Phobius"/>
    </source>
</evidence>
<dbReference type="InterPro" id="IPR019264">
    <property type="entry name" value="DUF2179"/>
</dbReference>
<dbReference type="RefSeq" id="WP_066131227.1">
    <property type="nucleotide sequence ID" value="NZ_KQ959912.1"/>
</dbReference>
<sequence>MFKETFYEADKNKKTKEIVFLIVGIILFSIYAGLMLPANKLGTGGALGLALVINKYTNISIGLAQFILNAPLFYIGFKYVGKKFMIITVIVTVVSSFLIDFLPTIITPIDLKDKLVATIFCGIISGLAMSFILISGGSTGGSDITGKFFVKRFNLNLPTVFLVQDITIYIIIWIAFDIRYVMYALIMSFVRNQTFKGVQKYLSAYIQCSIITDKSTELVAEINEKLHRGTTIMDVEGGFTHKKHRMVVLVIQQNELYTLKKIIDNTCPKAFITVNSINTILGNFKEHSYSL</sequence>
<dbReference type="PANTHER" id="PTHR33545">
    <property type="entry name" value="UPF0750 MEMBRANE PROTEIN YITT-RELATED"/>
    <property type="match status" value="1"/>
</dbReference>
<feature type="transmembrane region" description="Helical" evidence="6">
    <location>
        <begin position="56"/>
        <end position="77"/>
    </location>
</feature>
<keyword evidence="4 6" id="KW-1133">Transmembrane helix</keyword>
<protein>
    <recommendedName>
        <fullName evidence="7">DUF2179 domain-containing protein</fullName>
    </recommendedName>
</protein>
<dbReference type="Proteomes" id="UP000070467">
    <property type="component" value="Unassembled WGS sequence"/>
</dbReference>
<evidence type="ECO:0000259" key="7">
    <source>
        <dbReference type="Pfam" id="PF10035"/>
    </source>
</evidence>
<organism evidence="8 9">
    <name type="scientific">Gemelliphila asaccharolytica</name>
    <dbReference type="NCBI Taxonomy" id="502393"/>
    <lineage>
        <taxon>Bacteria</taxon>
        <taxon>Bacillati</taxon>
        <taxon>Bacillota</taxon>
        <taxon>Bacilli</taxon>
        <taxon>Bacillales</taxon>
        <taxon>Gemellaceae</taxon>
        <taxon>Gemelliphila</taxon>
    </lineage>
</organism>
<dbReference type="InterPro" id="IPR015867">
    <property type="entry name" value="N-reg_PII/ATP_PRibTrfase_C"/>
</dbReference>
<feature type="transmembrane region" description="Helical" evidence="6">
    <location>
        <begin position="84"/>
        <end position="109"/>
    </location>
</feature>
<dbReference type="EMBL" id="LSDB01000078">
    <property type="protein sequence ID" value="KXB55008.1"/>
    <property type="molecule type" value="Genomic_DNA"/>
</dbReference>